<dbReference type="AlphaFoldDB" id="A0AAD5X1K6"/>
<dbReference type="SUPFAM" id="SSF55486">
    <property type="entry name" value="Metalloproteases ('zincins'), catalytic domain"/>
    <property type="match status" value="1"/>
</dbReference>
<feature type="signal peptide" evidence="1">
    <location>
        <begin position="1"/>
        <end position="19"/>
    </location>
</feature>
<keyword evidence="1" id="KW-0732">Signal</keyword>
<sequence length="285" mass="32123">MRVTAILSAVVLLLTGTQAAPAELVRRQSTWNPPSNLVKPLDEVWQHQISTYSNALGFRNYGWDQVMANRGSINYCVRWESTQKVSATLRTQIETALARQFKKWMDTLVGFDGWPYTDVPVKVVGWAARDRSLLDFTDPNIDFYIGVNDPDGIPQCATTCGRFFNQNGQYPNCLGGASRHYDMSLWLTSGMGGGAGGDWGQRIGSEYMVNNVNSENIHILLHEMGHSFALDDFYDWTPTGITSFVMKAGAATQITEFDKWMLRDWWRHLKGRYDLSGGVTTTIMR</sequence>
<organism evidence="2 3">
    <name type="scientific">Rhizophlyctis rosea</name>
    <dbReference type="NCBI Taxonomy" id="64517"/>
    <lineage>
        <taxon>Eukaryota</taxon>
        <taxon>Fungi</taxon>
        <taxon>Fungi incertae sedis</taxon>
        <taxon>Chytridiomycota</taxon>
        <taxon>Chytridiomycota incertae sedis</taxon>
        <taxon>Chytridiomycetes</taxon>
        <taxon>Rhizophlyctidales</taxon>
        <taxon>Rhizophlyctidaceae</taxon>
        <taxon>Rhizophlyctis</taxon>
    </lineage>
</organism>
<keyword evidence="3" id="KW-1185">Reference proteome</keyword>
<dbReference type="Proteomes" id="UP001212841">
    <property type="component" value="Unassembled WGS sequence"/>
</dbReference>
<feature type="chain" id="PRO_5042276905" description="Cellulose-binding family II" evidence="1">
    <location>
        <begin position="20"/>
        <end position="285"/>
    </location>
</feature>
<name>A0AAD5X1K6_9FUNG</name>
<dbReference type="PANTHER" id="PTHR35606">
    <property type="entry name" value="CELLULOSE-BINDING FAMILY II PROTEIN"/>
    <property type="match status" value="1"/>
</dbReference>
<evidence type="ECO:0000256" key="1">
    <source>
        <dbReference type="SAM" id="SignalP"/>
    </source>
</evidence>
<evidence type="ECO:0000313" key="3">
    <source>
        <dbReference type="Proteomes" id="UP001212841"/>
    </source>
</evidence>
<gene>
    <name evidence="2" type="ORF">HK097_008665</name>
</gene>
<proteinExistence type="predicted"/>
<reference evidence="2" key="1">
    <citation type="submission" date="2020-05" db="EMBL/GenBank/DDBJ databases">
        <title>Phylogenomic resolution of chytrid fungi.</title>
        <authorList>
            <person name="Stajich J.E."/>
            <person name="Amses K."/>
            <person name="Simmons R."/>
            <person name="Seto K."/>
            <person name="Myers J."/>
            <person name="Bonds A."/>
            <person name="Quandt C.A."/>
            <person name="Barry K."/>
            <person name="Liu P."/>
            <person name="Grigoriev I."/>
            <person name="Longcore J.E."/>
            <person name="James T.Y."/>
        </authorList>
    </citation>
    <scope>NUCLEOTIDE SEQUENCE</scope>
    <source>
        <strain evidence="2">JEL0318</strain>
    </source>
</reference>
<evidence type="ECO:0008006" key="4">
    <source>
        <dbReference type="Google" id="ProtNLM"/>
    </source>
</evidence>
<accession>A0AAD5X1K6</accession>
<dbReference type="EMBL" id="JADGJD010000520">
    <property type="protein sequence ID" value="KAJ3050384.1"/>
    <property type="molecule type" value="Genomic_DNA"/>
</dbReference>
<comment type="caution">
    <text evidence="2">The sequence shown here is derived from an EMBL/GenBank/DDBJ whole genome shotgun (WGS) entry which is preliminary data.</text>
</comment>
<protein>
    <recommendedName>
        <fullName evidence="4">Cellulose-binding family II</fullName>
    </recommendedName>
</protein>
<evidence type="ECO:0000313" key="2">
    <source>
        <dbReference type="EMBL" id="KAJ3050384.1"/>
    </source>
</evidence>
<dbReference type="PANTHER" id="PTHR35606:SF4">
    <property type="entry name" value="CELLULOSE-BINDING FAMILY II PROTEIN"/>
    <property type="match status" value="1"/>
</dbReference>